<feature type="transmembrane region" description="Helical" evidence="5">
    <location>
        <begin position="44"/>
        <end position="63"/>
    </location>
</feature>
<dbReference type="Proteomes" id="UP000193240">
    <property type="component" value="Unassembled WGS sequence"/>
</dbReference>
<feature type="transmembrane region" description="Helical" evidence="5">
    <location>
        <begin position="117"/>
        <end position="139"/>
    </location>
</feature>
<keyword evidence="3 5" id="KW-1133">Transmembrane helix</keyword>
<dbReference type="GO" id="GO:0016020">
    <property type="term" value="C:membrane"/>
    <property type="evidence" value="ECO:0007669"/>
    <property type="project" value="UniProtKB-SubCell"/>
</dbReference>
<evidence type="ECO:0000256" key="1">
    <source>
        <dbReference type="ARBA" id="ARBA00004141"/>
    </source>
</evidence>
<evidence type="ECO:0000256" key="2">
    <source>
        <dbReference type="ARBA" id="ARBA00022692"/>
    </source>
</evidence>
<evidence type="ECO:0000256" key="3">
    <source>
        <dbReference type="ARBA" id="ARBA00022989"/>
    </source>
</evidence>
<gene>
    <name evidence="7" type="ORF">B5807_09236</name>
</gene>
<accession>A0A1Y2LMI9</accession>
<name>A0A1Y2LMI9_EPING</name>
<keyword evidence="2 5" id="KW-0812">Transmembrane</keyword>
<dbReference type="InParanoid" id="A0A1Y2LMI9"/>
<feature type="transmembrane region" description="Helical" evidence="5">
    <location>
        <begin position="75"/>
        <end position="97"/>
    </location>
</feature>
<evidence type="ECO:0000256" key="4">
    <source>
        <dbReference type="ARBA" id="ARBA00023136"/>
    </source>
</evidence>
<protein>
    <recommendedName>
        <fullName evidence="6">MARVEL domain-containing protein</fullName>
    </recommendedName>
</protein>
<proteinExistence type="predicted"/>
<dbReference type="OrthoDB" id="2117453at2759"/>
<evidence type="ECO:0000313" key="8">
    <source>
        <dbReference type="Proteomes" id="UP000193240"/>
    </source>
</evidence>
<dbReference type="AlphaFoldDB" id="A0A1Y2LMI9"/>
<keyword evidence="4 5" id="KW-0472">Membrane</keyword>
<dbReference type="InterPro" id="IPR008253">
    <property type="entry name" value="Marvel"/>
</dbReference>
<evidence type="ECO:0000313" key="7">
    <source>
        <dbReference type="EMBL" id="OSS45193.1"/>
    </source>
</evidence>
<evidence type="ECO:0000259" key="6">
    <source>
        <dbReference type="Pfam" id="PF01284"/>
    </source>
</evidence>
<evidence type="ECO:0000256" key="5">
    <source>
        <dbReference type="SAM" id="Phobius"/>
    </source>
</evidence>
<feature type="domain" description="MARVEL" evidence="6">
    <location>
        <begin position="8"/>
        <end position="136"/>
    </location>
</feature>
<dbReference type="OMA" id="ITTIFWF"/>
<reference evidence="7 8" key="1">
    <citation type="journal article" date="2017" name="Genome Announc.">
        <title>Genome sequence of the saprophytic ascomycete Epicoccum nigrum ICMP 19927 strain isolated from New Zealand.</title>
        <authorList>
            <person name="Fokin M."/>
            <person name="Fleetwood D."/>
            <person name="Weir B.S."/>
            <person name="Villas-Boas S.G."/>
        </authorList>
    </citation>
    <scope>NUCLEOTIDE SEQUENCE [LARGE SCALE GENOMIC DNA]</scope>
    <source>
        <strain evidence="7 8">ICMP 19927</strain>
    </source>
</reference>
<dbReference type="STRING" id="105696.A0A1Y2LMI9"/>
<comment type="subcellular location">
    <subcellularLocation>
        <location evidence="1">Membrane</location>
        <topology evidence="1">Multi-pass membrane protein</topology>
    </subcellularLocation>
</comment>
<dbReference type="PANTHER" id="PTHR37451">
    <property type="entry name" value="MARVEL DOMAIN"/>
    <property type="match status" value="1"/>
</dbReference>
<dbReference type="Pfam" id="PF01284">
    <property type="entry name" value="MARVEL"/>
    <property type="match status" value="1"/>
</dbReference>
<organism evidence="7 8">
    <name type="scientific">Epicoccum nigrum</name>
    <name type="common">Soil fungus</name>
    <name type="synonym">Epicoccum purpurascens</name>
    <dbReference type="NCBI Taxonomy" id="105696"/>
    <lineage>
        <taxon>Eukaryota</taxon>
        <taxon>Fungi</taxon>
        <taxon>Dikarya</taxon>
        <taxon>Ascomycota</taxon>
        <taxon>Pezizomycotina</taxon>
        <taxon>Dothideomycetes</taxon>
        <taxon>Pleosporomycetidae</taxon>
        <taxon>Pleosporales</taxon>
        <taxon>Pleosporineae</taxon>
        <taxon>Didymellaceae</taxon>
        <taxon>Epicoccum</taxon>
    </lineage>
</organism>
<dbReference type="EMBL" id="KZ107855">
    <property type="protein sequence ID" value="OSS45193.1"/>
    <property type="molecule type" value="Genomic_DNA"/>
</dbReference>
<dbReference type="PANTHER" id="PTHR37451:SF1">
    <property type="entry name" value="MARVEL DOMAIN-CONTAINING PROTEIN"/>
    <property type="match status" value="1"/>
</dbReference>
<keyword evidence="8" id="KW-1185">Reference proteome</keyword>
<feature type="transmembrane region" description="Helical" evidence="5">
    <location>
        <begin position="12"/>
        <end position="29"/>
    </location>
</feature>
<sequence>MVAPAIVLGIRGAQALFAIIVLGLTAYLVDQYTNPWASWSPHSLNFMLFTSIWTLLAVAYLTLAPTRFPRAAHKFAIAAVEFLTMLFWFASFIAVAVLWRDIYWGWAGHGTVHNTGIAAIVFAAFLWLLFLATTALSALHIRNSSRNDTAPPPDMTGV</sequence>